<name>A0A931H044_9BACT</name>
<accession>A0A931H044</accession>
<comment type="caution">
    <text evidence="1">The sequence shown here is derived from an EMBL/GenBank/DDBJ whole genome shotgun (WGS) entry which is preliminary data.</text>
</comment>
<dbReference type="RefSeq" id="WP_196992665.1">
    <property type="nucleotide sequence ID" value="NZ_JADWYR010000003.1"/>
</dbReference>
<reference evidence="1" key="1">
    <citation type="submission" date="2020-11" db="EMBL/GenBank/DDBJ databases">
        <title>Bacterial whole genome sequence for Panacibacter sp. DH6.</title>
        <authorList>
            <person name="Le V."/>
            <person name="Ko S."/>
            <person name="Ahn C.-Y."/>
            <person name="Oh H.-M."/>
        </authorList>
    </citation>
    <scope>NUCLEOTIDE SEQUENCE</scope>
    <source>
        <strain evidence="1">DH6</strain>
    </source>
</reference>
<dbReference type="EMBL" id="JADWYR010000003">
    <property type="protein sequence ID" value="MBG9378566.1"/>
    <property type="molecule type" value="Genomic_DNA"/>
</dbReference>
<dbReference type="Proteomes" id="UP000628448">
    <property type="component" value="Unassembled WGS sequence"/>
</dbReference>
<proteinExistence type="predicted"/>
<organism evidence="1 2">
    <name type="scientific">Panacibacter microcysteis</name>
    <dbReference type="NCBI Taxonomy" id="2793269"/>
    <lineage>
        <taxon>Bacteria</taxon>
        <taxon>Pseudomonadati</taxon>
        <taxon>Bacteroidota</taxon>
        <taxon>Chitinophagia</taxon>
        <taxon>Chitinophagales</taxon>
        <taxon>Chitinophagaceae</taxon>
        <taxon>Panacibacter</taxon>
    </lineage>
</organism>
<protein>
    <submittedName>
        <fullName evidence="1">Uncharacterized protein</fullName>
    </submittedName>
</protein>
<dbReference type="AlphaFoldDB" id="A0A931H044"/>
<sequence>MLKDNIRGWLTGGQNFIVGRGLYKQLGDDDDIKQQLLKGENAGTRRLLWESLENLLRRPVKEAIIVDSTASEMPASNDTVRKALREEWSPLYTRMNYLRARIDEYGGSNNSETVALREPIAFEILDLEDQCEAIWAKRSHYLEHGSLPDLDQKEFTIPEDSRELAKLL</sequence>
<evidence type="ECO:0000313" key="2">
    <source>
        <dbReference type="Proteomes" id="UP000628448"/>
    </source>
</evidence>
<evidence type="ECO:0000313" key="1">
    <source>
        <dbReference type="EMBL" id="MBG9378566.1"/>
    </source>
</evidence>
<gene>
    <name evidence="1" type="ORF">I5907_20185</name>
</gene>
<keyword evidence="2" id="KW-1185">Reference proteome</keyword>